<dbReference type="PRINTS" id="PR00064">
    <property type="entry name" value="RIBOSOMALL35"/>
</dbReference>
<organism evidence="5 6">
    <name type="scientific">Ceratodon purpureus</name>
    <name type="common">Fire moss</name>
    <name type="synonym">Dicranum purpureum</name>
    <dbReference type="NCBI Taxonomy" id="3225"/>
    <lineage>
        <taxon>Eukaryota</taxon>
        <taxon>Viridiplantae</taxon>
        <taxon>Streptophyta</taxon>
        <taxon>Embryophyta</taxon>
        <taxon>Bryophyta</taxon>
        <taxon>Bryophytina</taxon>
        <taxon>Bryopsida</taxon>
        <taxon>Dicranidae</taxon>
        <taxon>Pseudoditrichales</taxon>
        <taxon>Ditrichaceae</taxon>
        <taxon>Ceratodon</taxon>
    </lineage>
</organism>
<evidence type="ECO:0000256" key="1">
    <source>
        <dbReference type="ARBA" id="ARBA00006598"/>
    </source>
</evidence>
<sequence>MSGRQLLPRLLQRASRLASANSTQHIVHRPASCSLSTRASWLHGDGVATPASWLGSRSLCTRSVVPSSASMLPLGFRNGVNLAAREVGFTTAGVTYVQVQQRRMLSKLKKTKVKAYSSYKKRFRGMANGEYKRWRSGKRHNAHSKTNKQKRQLRRPSIAPLALAKVMKKLNFMG</sequence>
<dbReference type="GO" id="GO:0005840">
    <property type="term" value="C:ribosome"/>
    <property type="evidence" value="ECO:0007669"/>
    <property type="project" value="UniProtKB-KW"/>
</dbReference>
<evidence type="ECO:0000256" key="3">
    <source>
        <dbReference type="ARBA" id="ARBA00023274"/>
    </source>
</evidence>
<dbReference type="Pfam" id="PF01632">
    <property type="entry name" value="Ribosomal_L35p"/>
    <property type="match status" value="1"/>
</dbReference>
<evidence type="ECO:0000256" key="4">
    <source>
        <dbReference type="RuleBase" id="RU000568"/>
    </source>
</evidence>
<dbReference type="GO" id="GO:1990904">
    <property type="term" value="C:ribonucleoprotein complex"/>
    <property type="evidence" value="ECO:0007669"/>
    <property type="project" value="UniProtKB-KW"/>
</dbReference>
<accession>A0A8T0GM85</accession>
<reference evidence="5" key="1">
    <citation type="submission" date="2020-06" db="EMBL/GenBank/DDBJ databases">
        <title>WGS assembly of Ceratodon purpureus strain R40.</title>
        <authorList>
            <person name="Carey S.B."/>
            <person name="Jenkins J."/>
            <person name="Shu S."/>
            <person name="Lovell J.T."/>
            <person name="Sreedasyam A."/>
            <person name="Maumus F."/>
            <person name="Tiley G.P."/>
            <person name="Fernandez-Pozo N."/>
            <person name="Barry K."/>
            <person name="Chen C."/>
            <person name="Wang M."/>
            <person name="Lipzen A."/>
            <person name="Daum C."/>
            <person name="Saski C.A."/>
            <person name="Payton A.C."/>
            <person name="Mcbreen J.C."/>
            <person name="Conrad R.E."/>
            <person name="Kollar L.M."/>
            <person name="Olsson S."/>
            <person name="Huttunen S."/>
            <person name="Landis J.B."/>
            <person name="Wickett N.J."/>
            <person name="Johnson M.G."/>
            <person name="Rensing S.A."/>
            <person name="Grimwood J."/>
            <person name="Schmutz J."/>
            <person name="Mcdaniel S.F."/>
        </authorList>
    </citation>
    <scope>NUCLEOTIDE SEQUENCE</scope>
    <source>
        <strain evidence="5">R40</strain>
    </source>
</reference>
<dbReference type="PANTHER" id="PTHR36400:SF1">
    <property type="entry name" value="RIBOSOMAL PROTEIN L35"/>
    <property type="match status" value="1"/>
</dbReference>
<dbReference type="InterPro" id="IPR001706">
    <property type="entry name" value="Ribosomal_bL35"/>
</dbReference>
<keyword evidence="6" id="KW-1185">Reference proteome</keyword>
<evidence type="ECO:0000256" key="2">
    <source>
        <dbReference type="ARBA" id="ARBA00022980"/>
    </source>
</evidence>
<keyword evidence="3 4" id="KW-0687">Ribonucleoprotein</keyword>
<dbReference type="GO" id="GO:0003735">
    <property type="term" value="F:structural constituent of ribosome"/>
    <property type="evidence" value="ECO:0007669"/>
    <property type="project" value="InterPro"/>
</dbReference>
<evidence type="ECO:0000313" key="5">
    <source>
        <dbReference type="EMBL" id="KAG0559334.1"/>
    </source>
</evidence>
<dbReference type="EMBL" id="CM026431">
    <property type="protein sequence ID" value="KAG0559334.1"/>
    <property type="molecule type" value="Genomic_DNA"/>
</dbReference>
<protein>
    <recommendedName>
        <fullName evidence="4">50S ribosomal protein L35</fullName>
    </recommendedName>
</protein>
<keyword evidence="2 4" id="KW-0689">Ribosomal protein</keyword>
<gene>
    <name evidence="5" type="ORF">KC19_10G097600</name>
</gene>
<dbReference type="PANTHER" id="PTHR36400">
    <property type="entry name" value="RIBOSOMAL PROTEIN L35"/>
    <property type="match status" value="1"/>
</dbReference>
<dbReference type="AlphaFoldDB" id="A0A8T0GM85"/>
<dbReference type="Proteomes" id="UP000822688">
    <property type="component" value="Chromosome 10"/>
</dbReference>
<name>A0A8T0GM85_CERPU</name>
<proteinExistence type="inferred from homology"/>
<dbReference type="Gene3D" id="4.10.410.60">
    <property type="match status" value="1"/>
</dbReference>
<dbReference type="InterPro" id="IPR037229">
    <property type="entry name" value="Ribosomal_bL35_sf"/>
</dbReference>
<comment type="similarity">
    <text evidence="1 4">Belongs to the bacterial ribosomal protein bL35 family.</text>
</comment>
<dbReference type="InterPro" id="IPR021137">
    <property type="entry name" value="Ribosomal_bL35-like"/>
</dbReference>
<dbReference type="GO" id="GO:0006412">
    <property type="term" value="P:translation"/>
    <property type="evidence" value="ECO:0007669"/>
    <property type="project" value="InterPro"/>
</dbReference>
<comment type="caution">
    <text evidence="5">The sequence shown here is derived from an EMBL/GenBank/DDBJ whole genome shotgun (WGS) entry which is preliminary data.</text>
</comment>
<dbReference type="SUPFAM" id="SSF143034">
    <property type="entry name" value="L35p-like"/>
    <property type="match status" value="1"/>
</dbReference>
<evidence type="ECO:0000313" key="6">
    <source>
        <dbReference type="Proteomes" id="UP000822688"/>
    </source>
</evidence>